<name>A0A073J321_9BACT</name>
<dbReference type="AlphaFoldDB" id="A0A073J321"/>
<dbReference type="SUPFAM" id="SSF56784">
    <property type="entry name" value="HAD-like"/>
    <property type="match status" value="1"/>
</dbReference>
<dbReference type="eggNOG" id="COG4087">
    <property type="taxonomic scope" value="Bacteria"/>
</dbReference>
<dbReference type="GeneID" id="90983762"/>
<accession>A0A073J321</accession>
<dbReference type="Gene3D" id="3.40.50.1000">
    <property type="entry name" value="HAD superfamily/HAD-like"/>
    <property type="match status" value="1"/>
</dbReference>
<proteinExistence type="predicted"/>
<dbReference type="OrthoDB" id="159409at2"/>
<dbReference type="Proteomes" id="UP000027665">
    <property type="component" value="Unassembled WGS sequence"/>
</dbReference>
<comment type="caution">
    <text evidence="1">The sequence shown here is derived from an EMBL/GenBank/DDBJ whole genome shotgun (WGS) entry which is preliminary data.</text>
</comment>
<keyword evidence="2" id="KW-1185">Reference proteome</keyword>
<organism evidence="1 2">
    <name type="scientific">Synergistes jonesii</name>
    <dbReference type="NCBI Taxonomy" id="2754"/>
    <lineage>
        <taxon>Bacteria</taxon>
        <taxon>Thermotogati</taxon>
        <taxon>Synergistota</taxon>
        <taxon>Synergistia</taxon>
        <taxon>Synergistales</taxon>
        <taxon>Synergistaceae</taxon>
        <taxon>Synergistes</taxon>
    </lineage>
</organism>
<evidence type="ECO:0000313" key="1">
    <source>
        <dbReference type="EMBL" id="KEJ92102.1"/>
    </source>
</evidence>
<protein>
    <submittedName>
        <fullName evidence="1">ATPase P</fullName>
    </submittedName>
</protein>
<dbReference type="RefSeq" id="WP_037976477.1">
    <property type="nucleotide sequence ID" value="NZ_JMKI01000035.1"/>
</dbReference>
<dbReference type="EMBL" id="JMKI01000035">
    <property type="protein sequence ID" value="KEJ92102.1"/>
    <property type="molecule type" value="Genomic_DNA"/>
</dbReference>
<gene>
    <name evidence="1" type="ORF">EH55_05610</name>
</gene>
<dbReference type="STRING" id="2754.EH55_05610"/>
<dbReference type="InterPro" id="IPR023214">
    <property type="entry name" value="HAD_sf"/>
</dbReference>
<dbReference type="InterPro" id="IPR036412">
    <property type="entry name" value="HAD-like_sf"/>
</dbReference>
<reference evidence="1 2" key="1">
    <citation type="submission" date="2014-04" db="EMBL/GenBank/DDBJ databases">
        <title>Draft Genome Sequence of Synergistes jonesii.</title>
        <authorList>
            <person name="Coil D.A."/>
            <person name="Eisen J.A."/>
            <person name="Holland-Moritz H.E."/>
        </authorList>
    </citation>
    <scope>NUCLEOTIDE SEQUENCE [LARGE SCALE GENOMIC DNA]</scope>
    <source>
        <strain evidence="1 2">78-1</strain>
    </source>
</reference>
<evidence type="ECO:0000313" key="2">
    <source>
        <dbReference type="Proteomes" id="UP000027665"/>
    </source>
</evidence>
<sequence>MIKIEIPGRKTLEINYVVLDYNGTIAADGELLPGAAEKIKELCGLAEVFVLTADSYGTAEAQCGGLGAAVKTFPRAGAAACKEGIVHALGGGAACVGNGFNDIEMFDAAELSIAVMDREGVCAALLPHADILVRSALDGLDLLLNTERVKATLRT</sequence>